<reference evidence="1" key="1">
    <citation type="submission" date="2018-01" db="EMBL/GenBank/DDBJ databases">
        <title>An insight into the sialome of Amazonian anophelines.</title>
        <authorList>
            <person name="Ribeiro J.M."/>
            <person name="Scarpassa V."/>
            <person name="Calvo E."/>
        </authorList>
    </citation>
    <scope>NUCLEOTIDE SEQUENCE</scope>
    <source>
        <tissue evidence="1">Salivary glands</tissue>
    </source>
</reference>
<name>A0A2M4CCQ9_9DIPT</name>
<proteinExistence type="predicted"/>
<dbReference type="AlphaFoldDB" id="A0A2M4CCQ9"/>
<accession>A0A2M4CCQ9</accession>
<sequence>MRCKSSTISSRLLLCCSITSRSLSSIPPLKTLETGTWLRFASSRVYTAQNLFDSIIEPKLTLSSTRFLLPLFATQW</sequence>
<evidence type="ECO:0000313" key="1">
    <source>
        <dbReference type="EMBL" id="MBW63049.1"/>
    </source>
</evidence>
<dbReference type="EMBL" id="GGFJ01013908">
    <property type="protein sequence ID" value="MBW63049.1"/>
    <property type="molecule type" value="Transcribed_RNA"/>
</dbReference>
<organism evidence="1">
    <name type="scientific">Anopheles marajoara</name>
    <dbReference type="NCBI Taxonomy" id="58244"/>
    <lineage>
        <taxon>Eukaryota</taxon>
        <taxon>Metazoa</taxon>
        <taxon>Ecdysozoa</taxon>
        <taxon>Arthropoda</taxon>
        <taxon>Hexapoda</taxon>
        <taxon>Insecta</taxon>
        <taxon>Pterygota</taxon>
        <taxon>Neoptera</taxon>
        <taxon>Endopterygota</taxon>
        <taxon>Diptera</taxon>
        <taxon>Nematocera</taxon>
        <taxon>Culicoidea</taxon>
        <taxon>Culicidae</taxon>
        <taxon>Anophelinae</taxon>
        <taxon>Anopheles</taxon>
    </lineage>
</organism>
<protein>
    <submittedName>
        <fullName evidence="1">Putative secreted protein</fullName>
    </submittedName>
</protein>